<dbReference type="InterPro" id="IPR008922">
    <property type="entry name" value="Di-copper_centre_dom_sf"/>
</dbReference>
<dbReference type="Proteomes" id="UP000191285">
    <property type="component" value="Unassembled WGS sequence"/>
</dbReference>
<dbReference type="PANTHER" id="PTHR11474:SF76">
    <property type="entry name" value="SHKT DOMAIN-CONTAINING PROTEIN"/>
    <property type="match status" value="1"/>
</dbReference>
<keyword evidence="14" id="KW-1185">Reference proteome</keyword>
<evidence type="ECO:0000256" key="9">
    <source>
        <dbReference type="ARBA" id="ARBA00048233"/>
    </source>
</evidence>
<feature type="region of interest" description="Disordered" evidence="11">
    <location>
        <begin position="661"/>
        <end position="687"/>
    </location>
</feature>
<dbReference type="Gene3D" id="2.60.310.20">
    <property type="match status" value="1"/>
</dbReference>
<dbReference type="EC" id="1.14.18.1" evidence="3"/>
<dbReference type="PANTHER" id="PTHR11474">
    <property type="entry name" value="TYROSINASE FAMILY MEMBER"/>
    <property type="match status" value="1"/>
</dbReference>
<comment type="cofactor">
    <cofactor evidence="1">
        <name>Cu(2+)</name>
        <dbReference type="ChEBI" id="CHEBI:29036"/>
    </cofactor>
</comment>
<evidence type="ECO:0000256" key="2">
    <source>
        <dbReference type="ARBA" id="ARBA00009928"/>
    </source>
</evidence>
<dbReference type="Pfam" id="PF18132">
    <property type="entry name" value="Tyrosinase_C"/>
    <property type="match status" value="1"/>
</dbReference>
<keyword evidence="6" id="KW-0186">Copper</keyword>
<keyword evidence="8" id="KW-0470">Melanin biosynthesis</keyword>
<evidence type="ECO:0000256" key="3">
    <source>
        <dbReference type="ARBA" id="ARBA00011906"/>
    </source>
</evidence>
<dbReference type="InterPro" id="IPR002227">
    <property type="entry name" value="Tyrosinase_Cu-bd"/>
</dbReference>
<dbReference type="GO" id="GO:0030246">
    <property type="term" value="F:carbohydrate binding"/>
    <property type="evidence" value="ECO:0007669"/>
    <property type="project" value="InterPro"/>
</dbReference>
<evidence type="ECO:0000313" key="14">
    <source>
        <dbReference type="Proteomes" id="UP000191285"/>
    </source>
</evidence>
<dbReference type="Pfam" id="PF00337">
    <property type="entry name" value="Gal-bind_lectin"/>
    <property type="match status" value="1"/>
</dbReference>
<keyword evidence="7" id="KW-0503">Monooxygenase</keyword>
<accession>A0A1V6TP25</accession>
<comment type="caution">
    <text evidence="13">The sequence shown here is derived from an EMBL/GenBank/DDBJ whole genome shotgun (WGS) entry which is preliminary data.</text>
</comment>
<gene>
    <name evidence="13" type="ORF">PENSTE_c004G03572</name>
</gene>
<dbReference type="SUPFAM" id="SSF48056">
    <property type="entry name" value="Di-copper centre-containing domain"/>
    <property type="match status" value="1"/>
</dbReference>
<evidence type="ECO:0000259" key="12">
    <source>
        <dbReference type="PROSITE" id="PS51304"/>
    </source>
</evidence>
<feature type="domain" description="Galectin" evidence="12">
    <location>
        <begin position="695"/>
        <end position="835"/>
    </location>
</feature>
<dbReference type="PRINTS" id="PR00092">
    <property type="entry name" value="TYROSINASE"/>
</dbReference>
<dbReference type="Gene3D" id="2.60.120.200">
    <property type="match status" value="1"/>
</dbReference>
<dbReference type="InterPro" id="IPR050316">
    <property type="entry name" value="Tyrosinase/Hemocyanin"/>
</dbReference>
<keyword evidence="5" id="KW-0560">Oxidoreductase</keyword>
<name>A0A1V6TP25_9EURO</name>
<dbReference type="Gene3D" id="1.10.1280.10">
    <property type="entry name" value="Di-copper center containing domain from catechol oxidase"/>
    <property type="match status" value="1"/>
</dbReference>
<sequence>MFLFKPFIHSAQDSTRSRRKLRKSSSTSSSWQSKMSKSDYKYYPITGVPVGDLDLPSIGTDTAVPLRQNIDTWSKDPVNEKQVKLFVLGLDRYQKISPENRDSYFQAAGIHGKPNVPWDELIDEEEAKNKGYCTHNNILFPIWHRAYLALYEQRIYEIMVQDIIPNFPEDDRAEWQEAAENWRLPFWDWATQNSVPELCKYPTTLVPTADGLGEEAIPNPLYQFRMPNNKPMSTQGLDSYETVWDDDPQMLYFGECIATSRWPEEGDTASGTATWKYGVVNNSKVQDALKNPSWDSGEKNGQAAEMVYRLLTVPMDYPIFASTGQVADDQPVEKDLNLEFIHNNVHGWVGGDLNGHMSQIPVAGFDPMFWLHHCNVDRLFALWQALNPDKWFVKSTVNEFLQDAIGLPKGSEITPETGLRPFHKDESGTLMTSADVRYPHKIGHTYPELQTWNYSPATYENKDFRANLNKTINELYGVSRRTLLDAASNLKGVTYLEDCLKALDYSFSIRFHKFAFGGEPFWIRVYLSQDGVKQNPSSDLLTEVYNFSQKPEDAAGKLACSNCKVNQAQNITCTANISITPVLVKLLKAGKDLASLAKNDVLKFLQSRAYWRVFKGGKEVPQYELDTLNLEIIGATNDSTVFNDPTKAPILENFVKEPTISGGKDGALSPSLKQPVTVPPPPKPKIPKASLKINSSKPFKESLEADSVVLIDSTSLNLTPAKTKGIDNTQFYFTDGKNGQGNILFLLSVRRAEGQIVFNSNIDGSWGEEIRVSLANRFQGDKPSILVHDQGDGYEVFIDWKHVLWFEKRAKDKVAVSISYTVNNGQTSAWSAGLNVKVYHSMRAVFNH</sequence>
<dbReference type="PROSITE" id="PS00498">
    <property type="entry name" value="TYROSINASE_2"/>
    <property type="match status" value="1"/>
</dbReference>
<comment type="catalytic activity">
    <reaction evidence="10">
        <text>L-tyrosine + O2 = L-dopaquinone + H2O</text>
        <dbReference type="Rhea" id="RHEA:18117"/>
        <dbReference type="ChEBI" id="CHEBI:15377"/>
        <dbReference type="ChEBI" id="CHEBI:15379"/>
        <dbReference type="ChEBI" id="CHEBI:57924"/>
        <dbReference type="ChEBI" id="CHEBI:58315"/>
        <dbReference type="EC" id="1.14.18.1"/>
    </reaction>
</comment>
<comment type="similarity">
    <text evidence="2">Belongs to the tyrosinase family.</text>
</comment>
<dbReference type="InterPro" id="IPR001079">
    <property type="entry name" value="Galectin_CRD"/>
</dbReference>
<dbReference type="PROSITE" id="PS51304">
    <property type="entry name" value="GALECTIN"/>
    <property type="match status" value="1"/>
</dbReference>
<evidence type="ECO:0000256" key="10">
    <source>
        <dbReference type="ARBA" id="ARBA00048881"/>
    </source>
</evidence>
<keyword evidence="4" id="KW-0479">Metal-binding</keyword>
<evidence type="ECO:0000256" key="6">
    <source>
        <dbReference type="ARBA" id="ARBA00023008"/>
    </source>
</evidence>
<evidence type="ECO:0000256" key="8">
    <source>
        <dbReference type="ARBA" id="ARBA00023101"/>
    </source>
</evidence>
<dbReference type="InterPro" id="IPR013320">
    <property type="entry name" value="ConA-like_dom_sf"/>
</dbReference>
<dbReference type="GO" id="GO:0042438">
    <property type="term" value="P:melanin biosynthetic process"/>
    <property type="evidence" value="ECO:0007669"/>
    <property type="project" value="UniProtKB-KW"/>
</dbReference>
<evidence type="ECO:0000256" key="11">
    <source>
        <dbReference type="SAM" id="MobiDB-lite"/>
    </source>
</evidence>
<reference evidence="14" key="1">
    <citation type="journal article" date="2017" name="Nat. Microbiol.">
        <title>Global analysis of biosynthetic gene clusters reveals vast potential of secondary metabolite production in Penicillium species.</title>
        <authorList>
            <person name="Nielsen J.C."/>
            <person name="Grijseels S."/>
            <person name="Prigent S."/>
            <person name="Ji B."/>
            <person name="Dainat J."/>
            <person name="Nielsen K.F."/>
            <person name="Frisvad J.C."/>
            <person name="Workman M."/>
            <person name="Nielsen J."/>
        </authorList>
    </citation>
    <scope>NUCLEOTIDE SEQUENCE [LARGE SCALE GENOMIC DNA]</scope>
    <source>
        <strain evidence="14">IBT 24891</strain>
    </source>
</reference>
<dbReference type="GO" id="GO:0004503">
    <property type="term" value="F:tyrosinase activity"/>
    <property type="evidence" value="ECO:0007669"/>
    <property type="project" value="UniProtKB-EC"/>
</dbReference>
<proteinExistence type="inferred from homology"/>
<dbReference type="OrthoDB" id="1658288at2759"/>
<dbReference type="InterPro" id="IPR041640">
    <property type="entry name" value="Tyrosinase_C"/>
</dbReference>
<dbReference type="AlphaFoldDB" id="A0A1V6TP25"/>
<evidence type="ECO:0000256" key="7">
    <source>
        <dbReference type="ARBA" id="ARBA00023033"/>
    </source>
</evidence>
<organism evidence="13 14">
    <name type="scientific">Penicillium steckii</name>
    <dbReference type="NCBI Taxonomy" id="303698"/>
    <lineage>
        <taxon>Eukaryota</taxon>
        <taxon>Fungi</taxon>
        <taxon>Dikarya</taxon>
        <taxon>Ascomycota</taxon>
        <taxon>Pezizomycotina</taxon>
        <taxon>Eurotiomycetes</taxon>
        <taxon>Eurotiomycetidae</taxon>
        <taxon>Eurotiales</taxon>
        <taxon>Aspergillaceae</taxon>
        <taxon>Penicillium</taxon>
    </lineage>
</organism>
<dbReference type="PROSITE" id="PS00497">
    <property type="entry name" value="TYROSINASE_1"/>
    <property type="match status" value="1"/>
</dbReference>
<evidence type="ECO:0000256" key="1">
    <source>
        <dbReference type="ARBA" id="ARBA00001973"/>
    </source>
</evidence>
<comment type="catalytic activity">
    <reaction evidence="9">
        <text>2 L-dopa + O2 = 2 L-dopaquinone + 2 H2O</text>
        <dbReference type="Rhea" id="RHEA:34287"/>
        <dbReference type="ChEBI" id="CHEBI:15377"/>
        <dbReference type="ChEBI" id="CHEBI:15379"/>
        <dbReference type="ChEBI" id="CHEBI:57504"/>
        <dbReference type="ChEBI" id="CHEBI:57924"/>
        <dbReference type="EC" id="1.14.18.1"/>
    </reaction>
</comment>
<evidence type="ECO:0000256" key="4">
    <source>
        <dbReference type="ARBA" id="ARBA00022723"/>
    </source>
</evidence>
<dbReference type="SUPFAM" id="SSF49899">
    <property type="entry name" value="Concanavalin A-like lectins/glucanases"/>
    <property type="match status" value="1"/>
</dbReference>
<dbReference type="STRING" id="303698.A0A1V6TP25"/>
<dbReference type="GO" id="GO:0046872">
    <property type="term" value="F:metal ion binding"/>
    <property type="evidence" value="ECO:0007669"/>
    <property type="project" value="UniProtKB-KW"/>
</dbReference>
<dbReference type="Pfam" id="PF00264">
    <property type="entry name" value="Tyrosinase"/>
    <property type="match status" value="1"/>
</dbReference>
<dbReference type="EMBL" id="MLKD01000004">
    <property type="protein sequence ID" value="OQE27650.1"/>
    <property type="molecule type" value="Genomic_DNA"/>
</dbReference>
<evidence type="ECO:0000313" key="13">
    <source>
        <dbReference type="EMBL" id="OQE27650.1"/>
    </source>
</evidence>
<protein>
    <recommendedName>
        <fullName evidence="3">tyrosinase</fullName>
        <ecNumber evidence="3">1.14.18.1</ecNumber>
    </recommendedName>
</protein>
<evidence type="ECO:0000256" key="5">
    <source>
        <dbReference type="ARBA" id="ARBA00023002"/>
    </source>
</evidence>